<protein>
    <recommendedName>
        <fullName evidence="9">Zinc finger piccolo-type domain-containing protein</fullName>
    </recommendedName>
</protein>
<gene>
    <name evidence="10" type="ORF">AAFF_G00398610</name>
</gene>
<proteinExistence type="predicted"/>
<feature type="compositionally biased region" description="Pro residues" evidence="8">
    <location>
        <begin position="281"/>
        <end position="295"/>
    </location>
</feature>
<dbReference type="Pfam" id="PF05715">
    <property type="entry name" value="zf-piccolo"/>
    <property type="match status" value="1"/>
</dbReference>
<feature type="region of interest" description="Disordered" evidence="8">
    <location>
        <begin position="88"/>
        <end position="221"/>
    </location>
</feature>
<dbReference type="PANTHER" id="PTHR14113:SF14">
    <property type="entry name" value="PROTEIN BASSOON"/>
    <property type="match status" value="1"/>
</dbReference>
<evidence type="ECO:0000256" key="4">
    <source>
        <dbReference type="ARBA" id="ARBA00022833"/>
    </source>
</evidence>
<keyword evidence="5" id="KW-0770">Synapse</keyword>
<keyword evidence="2" id="KW-0677">Repeat</keyword>
<evidence type="ECO:0000313" key="10">
    <source>
        <dbReference type="EMBL" id="KAJ8400167.1"/>
    </source>
</evidence>
<dbReference type="GO" id="GO:0043226">
    <property type="term" value="C:organelle"/>
    <property type="evidence" value="ECO:0007669"/>
    <property type="project" value="UniProtKB-ARBA"/>
</dbReference>
<comment type="subcellular location">
    <subcellularLocation>
        <location evidence="7">Presynaptic active zone</location>
    </subcellularLocation>
</comment>
<feature type="compositionally biased region" description="Pro residues" evidence="8">
    <location>
        <begin position="113"/>
        <end position="142"/>
    </location>
</feature>
<feature type="compositionally biased region" description="Polar residues" evidence="8">
    <location>
        <begin position="90"/>
        <end position="107"/>
    </location>
</feature>
<dbReference type="InterPro" id="IPR052098">
    <property type="entry name" value="Presynaptic_Scaffold_Bsn/Pclo"/>
</dbReference>
<dbReference type="AlphaFoldDB" id="A0AAD7WKF1"/>
<keyword evidence="4" id="KW-0862">Zinc</keyword>
<dbReference type="PANTHER" id="PTHR14113">
    <property type="entry name" value="PICCOLO/BASSOON"/>
    <property type="match status" value="1"/>
</dbReference>
<keyword evidence="6" id="KW-0966">Cell projection</keyword>
<evidence type="ECO:0000256" key="3">
    <source>
        <dbReference type="ARBA" id="ARBA00022771"/>
    </source>
</evidence>
<evidence type="ECO:0000259" key="9">
    <source>
        <dbReference type="Pfam" id="PF05715"/>
    </source>
</evidence>
<evidence type="ECO:0000256" key="7">
    <source>
        <dbReference type="ARBA" id="ARBA00034101"/>
    </source>
</evidence>
<keyword evidence="1" id="KW-0479">Metal-binding</keyword>
<evidence type="ECO:0000256" key="2">
    <source>
        <dbReference type="ARBA" id="ARBA00022737"/>
    </source>
</evidence>
<evidence type="ECO:0000313" key="11">
    <source>
        <dbReference type="Proteomes" id="UP001221898"/>
    </source>
</evidence>
<dbReference type="GO" id="GO:0008270">
    <property type="term" value="F:zinc ion binding"/>
    <property type="evidence" value="ECO:0007669"/>
    <property type="project" value="UniProtKB-KW"/>
</dbReference>
<dbReference type="Gene3D" id="3.30.40.10">
    <property type="entry name" value="Zinc/RING finger domain, C3HC4 (zinc finger)"/>
    <property type="match status" value="1"/>
</dbReference>
<keyword evidence="11" id="KW-1185">Reference proteome</keyword>
<feature type="compositionally biased region" description="Low complexity" evidence="8">
    <location>
        <begin position="143"/>
        <end position="164"/>
    </location>
</feature>
<dbReference type="GO" id="GO:0048786">
    <property type="term" value="C:presynaptic active zone"/>
    <property type="evidence" value="ECO:0007669"/>
    <property type="project" value="UniProtKB-SubCell"/>
</dbReference>
<evidence type="ECO:0000256" key="8">
    <source>
        <dbReference type="SAM" id="MobiDB-lite"/>
    </source>
</evidence>
<evidence type="ECO:0000256" key="1">
    <source>
        <dbReference type="ARBA" id="ARBA00022723"/>
    </source>
</evidence>
<organism evidence="10 11">
    <name type="scientific">Aldrovandia affinis</name>
    <dbReference type="NCBI Taxonomy" id="143900"/>
    <lineage>
        <taxon>Eukaryota</taxon>
        <taxon>Metazoa</taxon>
        <taxon>Chordata</taxon>
        <taxon>Craniata</taxon>
        <taxon>Vertebrata</taxon>
        <taxon>Euteleostomi</taxon>
        <taxon>Actinopterygii</taxon>
        <taxon>Neopterygii</taxon>
        <taxon>Teleostei</taxon>
        <taxon>Notacanthiformes</taxon>
        <taxon>Halosauridae</taxon>
        <taxon>Aldrovandia</taxon>
    </lineage>
</organism>
<feature type="domain" description="Zinc finger piccolo-type" evidence="9">
    <location>
        <begin position="301"/>
        <end position="344"/>
    </location>
</feature>
<dbReference type="InterPro" id="IPR011011">
    <property type="entry name" value="Znf_FYVE_PHD"/>
</dbReference>
<evidence type="ECO:0000256" key="5">
    <source>
        <dbReference type="ARBA" id="ARBA00023018"/>
    </source>
</evidence>
<dbReference type="Proteomes" id="UP001221898">
    <property type="component" value="Unassembled WGS sequence"/>
</dbReference>
<comment type="caution">
    <text evidence="10">The sequence shown here is derived from an EMBL/GenBank/DDBJ whole genome shotgun (WGS) entry which is preliminary data.</text>
</comment>
<feature type="region of interest" description="Disordered" evidence="8">
    <location>
        <begin position="234"/>
        <end position="300"/>
    </location>
</feature>
<dbReference type="EMBL" id="JAINUG010000078">
    <property type="protein sequence ID" value="KAJ8400167.1"/>
    <property type="molecule type" value="Genomic_DNA"/>
</dbReference>
<dbReference type="SUPFAM" id="SSF57903">
    <property type="entry name" value="FYVE/PHD zinc finger"/>
    <property type="match status" value="1"/>
</dbReference>
<dbReference type="InterPro" id="IPR008899">
    <property type="entry name" value="Znf_piccolo"/>
</dbReference>
<keyword evidence="3" id="KW-0863">Zinc-finger</keyword>
<sequence length="361" mass="38478">MARCTPLYTKLEVFPASRKEESGTRQRWRRWPFWLKHQHICYGMLSGGVERGGRCTSVAWGSVPSGWRARVQEWLCLNCQMQRALGMDMTTPTPRSKSQQQIHSPSHQAKPEPQAPLPAPGPGPPEHQAPPQSMPHAPPQASPGPQRQARPPGGAMHTGPDQRLPQPPGGGLPGLAKAPSQPDLSRPAPSRQDHARSAGSSPSKQPPPPQDQPFGKLFGFGASLLNQASTLISVDPTQGAAPPPSPAKPAPSAASKPPGPAGRAGGAPPPQQHAPPTHQQTPPPQKQQAPPPQQQPAPKTSCPLCKTALNVGSTEPPNYNSCTQCHTQVCNLCGFNPTPHLLEVRLCHFIAPSEMQGLFVI</sequence>
<dbReference type="InterPro" id="IPR013083">
    <property type="entry name" value="Znf_RING/FYVE/PHD"/>
</dbReference>
<name>A0AAD7WKF1_9TELE</name>
<evidence type="ECO:0000256" key="6">
    <source>
        <dbReference type="ARBA" id="ARBA00023273"/>
    </source>
</evidence>
<reference evidence="10" key="1">
    <citation type="journal article" date="2023" name="Science">
        <title>Genome structures resolve the early diversification of teleost fishes.</title>
        <authorList>
            <person name="Parey E."/>
            <person name="Louis A."/>
            <person name="Montfort J."/>
            <person name="Bouchez O."/>
            <person name="Roques C."/>
            <person name="Iampietro C."/>
            <person name="Lluch J."/>
            <person name="Castinel A."/>
            <person name="Donnadieu C."/>
            <person name="Desvignes T."/>
            <person name="Floi Bucao C."/>
            <person name="Jouanno E."/>
            <person name="Wen M."/>
            <person name="Mejri S."/>
            <person name="Dirks R."/>
            <person name="Jansen H."/>
            <person name="Henkel C."/>
            <person name="Chen W.J."/>
            <person name="Zahm M."/>
            <person name="Cabau C."/>
            <person name="Klopp C."/>
            <person name="Thompson A.W."/>
            <person name="Robinson-Rechavi M."/>
            <person name="Braasch I."/>
            <person name="Lecointre G."/>
            <person name="Bobe J."/>
            <person name="Postlethwait J.H."/>
            <person name="Berthelot C."/>
            <person name="Roest Crollius H."/>
            <person name="Guiguen Y."/>
        </authorList>
    </citation>
    <scope>NUCLEOTIDE SEQUENCE</scope>
    <source>
        <strain evidence="10">NC1722</strain>
    </source>
</reference>
<accession>A0AAD7WKF1</accession>